<protein>
    <submittedName>
        <fullName evidence="3">DUF3810 domain-containing protein</fullName>
    </submittedName>
</protein>
<dbReference type="Proteomes" id="UP001167919">
    <property type="component" value="Unassembled WGS sequence"/>
</dbReference>
<dbReference type="RefSeq" id="WP_128685722.1">
    <property type="nucleotide sequence ID" value="NZ_CP029684.2"/>
</dbReference>
<gene>
    <name evidence="3" type="ORF">DLJ48_02820</name>
    <name evidence="2" type="ORF">EVC35_05460</name>
</gene>
<dbReference type="EMBL" id="SDWY01000003">
    <property type="protein sequence ID" value="MDN6900451.1"/>
    <property type="molecule type" value="Genomic_DNA"/>
</dbReference>
<evidence type="ECO:0000256" key="1">
    <source>
        <dbReference type="SAM" id="Phobius"/>
    </source>
</evidence>
<keyword evidence="1" id="KW-0812">Transmembrane</keyword>
<organism evidence="2 5">
    <name type="scientific">Oenococcus sicerae</name>
    <dbReference type="NCBI Taxonomy" id="2203724"/>
    <lineage>
        <taxon>Bacteria</taxon>
        <taxon>Bacillati</taxon>
        <taxon>Bacillota</taxon>
        <taxon>Bacilli</taxon>
        <taxon>Lactobacillales</taxon>
        <taxon>Lactobacillaceae</taxon>
        <taxon>Oenococcus</taxon>
    </lineage>
</organism>
<proteinExistence type="predicted"/>
<reference evidence="3" key="3">
    <citation type="submission" date="2020-01" db="EMBL/GenBank/DDBJ databases">
        <authorList>
            <person name="Cousin F.J."/>
            <person name="Le Guellec R."/>
            <person name="Cretenet M."/>
        </authorList>
    </citation>
    <scope>NUCLEOTIDE SEQUENCE</scope>
    <source>
        <strain evidence="3">UCMA 15228</strain>
    </source>
</reference>
<dbReference type="EMBL" id="CP029684">
    <property type="protein sequence ID" value="QAS69529.1"/>
    <property type="molecule type" value="Genomic_DNA"/>
</dbReference>
<evidence type="ECO:0000313" key="2">
    <source>
        <dbReference type="EMBL" id="MDN6900451.1"/>
    </source>
</evidence>
<name>A0AAJ1R9X1_9LACO</name>
<keyword evidence="1" id="KW-1133">Transmembrane helix</keyword>
<dbReference type="Proteomes" id="UP000286907">
    <property type="component" value="Chromosome"/>
</dbReference>
<keyword evidence="1" id="KW-0472">Membrane</keyword>
<evidence type="ECO:0000313" key="5">
    <source>
        <dbReference type="Proteomes" id="UP001167919"/>
    </source>
</evidence>
<feature type="transmembrane region" description="Helical" evidence="1">
    <location>
        <begin position="36"/>
        <end position="54"/>
    </location>
</feature>
<sequence length="59" mass="7170">MNFSWDFYLLVILLVLFWLYYFIARQQGKRQAELKFLLKIAWLLTVFCALSMGLNDYIK</sequence>
<keyword evidence="4" id="KW-1185">Reference proteome</keyword>
<accession>A0AAJ1R9X1</accession>
<evidence type="ECO:0000313" key="3">
    <source>
        <dbReference type="EMBL" id="QAS69529.1"/>
    </source>
</evidence>
<dbReference type="AlphaFoldDB" id="A0AAJ1R9X1"/>
<evidence type="ECO:0000313" key="4">
    <source>
        <dbReference type="Proteomes" id="UP000286907"/>
    </source>
</evidence>
<reference evidence="3 4" key="1">
    <citation type="journal article" date="2019" name="Syst. Appl. Microbiol.">
        <title>Oenococcus sicerae sp. nov., isolated from French cider.</title>
        <authorList>
            <person name="Cousin F.J."/>
            <person name="Le Guellec R."/>
            <person name="Chagnot C."/>
            <person name="Goux D."/>
            <person name="Dalmasso M."/>
            <person name="Laplace J.M."/>
            <person name="Cretenet M."/>
        </authorList>
    </citation>
    <scope>NUCLEOTIDE SEQUENCE [LARGE SCALE GENOMIC DNA]</scope>
    <source>
        <strain evidence="3 4">UCMA 15228</strain>
    </source>
</reference>
<reference evidence="2" key="2">
    <citation type="submission" date="2019-01" db="EMBL/GenBank/DDBJ databases">
        <title>Oenococcus sicerae UCMA17102.</title>
        <authorList>
            <person name="Cousin F.J."/>
            <person name="Le Guellec R."/>
            <person name="Cretenet M."/>
        </authorList>
    </citation>
    <scope>NUCLEOTIDE SEQUENCE</scope>
    <source>
        <strain evidence="2">UCMA17102</strain>
    </source>
</reference>
<feature type="transmembrane region" description="Helical" evidence="1">
    <location>
        <begin position="6"/>
        <end position="24"/>
    </location>
</feature>